<keyword evidence="1" id="KW-1133">Transmembrane helix</keyword>
<reference evidence="2" key="3">
    <citation type="submission" date="2015-04" db="UniProtKB">
        <authorList>
            <consortium name="EnsemblPlants"/>
        </authorList>
    </citation>
    <scope>IDENTIFICATION</scope>
</reference>
<dbReference type="EnsemblPlants" id="LPERR02G30290.1">
    <property type="protein sequence ID" value="LPERR02G30290.1"/>
    <property type="gene ID" value="LPERR02G30290"/>
</dbReference>
<evidence type="ECO:0000313" key="2">
    <source>
        <dbReference type="EnsemblPlants" id="LPERR02G30290.1"/>
    </source>
</evidence>
<keyword evidence="3" id="KW-1185">Reference proteome</keyword>
<keyword evidence="1" id="KW-0472">Membrane</keyword>
<sequence>MFPPPIPHFSIPNPGDDNGVSTTVAVAASAAVIAPLCVASPLFRGAIFSTYSSLFLPQIWAMATTILTAVAAVAPPRVFARPPSPRARLHASAWLLSHLSIEHSR</sequence>
<proteinExistence type="predicted"/>
<feature type="transmembrane region" description="Helical" evidence="1">
    <location>
        <begin position="20"/>
        <end position="43"/>
    </location>
</feature>
<organism evidence="2 3">
    <name type="scientific">Leersia perrieri</name>
    <dbReference type="NCBI Taxonomy" id="77586"/>
    <lineage>
        <taxon>Eukaryota</taxon>
        <taxon>Viridiplantae</taxon>
        <taxon>Streptophyta</taxon>
        <taxon>Embryophyta</taxon>
        <taxon>Tracheophyta</taxon>
        <taxon>Spermatophyta</taxon>
        <taxon>Magnoliopsida</taxon>
        <taxon>Liliopsida</taxon>
        <taxon>Poales</taxon>
        <taxon>Poaceae</taxon>
        <taxon>BOP clade</taxon>
        <taxon>Oryzoideae</taxon>
        <taxon>Oryzeae</taxon>
        <taxon>Oryzinae</taxon>
        <taxon>Leersia</taxon>
    </lineage>
</organism>
<keyword evidence="1" id="KW-0812">Transmembrane</keyword>
<reference evidence="3" key="2">
    <citation type="submission" date="2013-12" db="EMBL/GenBank/DDBJ databases">
        <authorList>
            <person name="Yu Y."/>
            <person name="Lee S."/>
            <person name="de Baynast K."/>
            <person name="Wissotski M."/>
            <person name="Liu L."/>
            <person name="Talag J."/>
            <person name="Goicoechea J."/>
            <person name="Angelova A."/>
            <person name="Jetty R."/>
            <person name="Kudrna D."/>
            <person name="Golser W."/>
            <person name="Rivera L."/>
            <person name="Zhang J."/>
            <person name="Wing R."/>
        </authorList>
    </citation>
    <scope>NUCLEOTIDE SEQUENCE</scope>
</reference>
<feature type="transmembrane region" description="Helical" evidence="1">
    <location>
        <begin position="55"/>
        <end position="74"/>
    </location>
</feature>
<accession>A0A0D9VMG5</accession>
<reference evidence="2 3" key="1">
    <citation type="submission" date="2012-08" db="EMBL/GenBank/DDBJ databases">
        <title>Oryza genome evolution.</title>
        <authorList>
            <person name="Wing R.A."/>
        </authorList>
    </citation>
    <scope>NUCLEOTIDE SEQUENCE</scope>
</reference>
<dbReference type="Proteomes" id="UP000032180">
    <property type="component" value="Chromosome 2"/>
</dbReference>
<protein>
    <submittedName>
        <fullName evidence="2">Uncharacterized protein</fullName>
    </submittedName>
</protein>
<name>A0A0D9VMG5_9ORYZ</name>
<evidence type="ECO:0000256" key="1">
    <source>
        <dbReference type="SAM" id="Phobius"/>
    </source>
</evidence>
<dbReference type="Gramene" id="LPERR02G30290.1">
    <property type="protein sequence ID" value="LPERR02G30290.1"/>
    <property type="gene ID" value="LPERR02G30290"/>
</dbReference>
<dbReference type="HOGENOM" id="CLU_2240460_0_0_1"/>
<evidence type="ECO:0000313" key="3">
    <source>
        <dbReference type="Proteomes" id="UP000032180"/>
    </source>
</evidence>
<dbReference type="AlphaFoldDB" id="A0A0D9VMG5"/>